<proteinExistence type="predicted"/>
<sequence>MKTVKKIETFKELAPWFTIQNYEVSRKFHTEDWRDAIVERALTRFRIRLMLDLPNDSELTSSSPDKAVEESNLSRNSILKKIISDSCEFTRFYNRESDDRATNYKGTVRPITRGDLSFFFENLPIGDEYEYIDVVRHKALKSLHSAHLFLDLSASDKELISDFKILLKTYRKDLTGIKSLNLTEENFLNKLRQYQVLAYLDLEHWSVVTNCPTTDTLLARLLFPSGDKGERFVSDTLKPLAKAVIMPTFCSLVDGHLEKDPIWFKHKLDTP</sequence>
<gene>
    <name evidence="1" type="ORF">HXX02_03600</name>
</gene>
<evidence type="ECO:0000313" key="1">
    <source>
        <dbReference type="EMBL" id="MCQ3828519.1"/>
    </source>
</evidence>
<reference evidence="1" key="1">
    <citation type="thesis" date="2020" institute="Technische Universitat Dresden" country="Dresden, Germany">
        <title>The Agarolytic System of Microbulbifer elongatus PORT2, Isolated from Batu Karas, Pangandaran West Java Indonesia.</title>
        <authorList>
            <person name="Anggraeni S.R."/>
        </authorList>
    </citation>
    <scope>NUCLEOTIDE SEQUENCE</scope>
    <source>
        <strain evidence="1">PORT2</strain>
    </source>
</reference>
<dbReference type="EMBL" id="JACASI010000012">
    <property type="protein sequence ID" value="MCQ3828519.1"/>
    <property type="molecule type" value="Genomic_DNA"/>
</dbReference>
<dbReference type="Pfam" id="PF19924">
    <property type="entry name" value="DUF6387"/>
    <property type="match status" value="1"/>
</dbReference>
<dbReference type="RefSeq" id="WP_255873354.1">
    <property type="nucleotide sequence ID" value="NZ_JACASI010000012.1"/>
</dbReference>
<keyword evidence="2" id="KW-1185">Reference proteome</keyword>
<accession>A0ABT1NX99</accession>
<comment type="caution">
    <text evidence="1">The sequence shown here is derived from an EMBL/GenBank/DDBJ whole genome shotgun (WGS) entry which is preliminary data.</text>
</comment>
<organism evidence="1 2">
    <name type="scientific">Microbulbifer elongatus</name>
    <dbReference type="NCBI Taxonomy" id="86173"/>
    <lineage>
        <taxon>Bacteria</taxon>
        <taxon>Pseudomonadati</taxon>
        <taxon>Pseudomonadota</taxon>
        <taxon>Gammaproteobacteria</taxon>
        <taxon>Cellvibrionales</taxon>
        <taxon>Microbulbiferaceae</taxon>
        <taxon>Microbulbifer</taxon>
    </lineage>
</organism>
<dbReference type="InterPro" id="IPR045664">
    <property type="entry name" value="DUF6387"/>
</dbReference>
<evidence type="ECO:0000313" key="2">
    <source>
        <dbReference type="Proteomes" id="UP001205566"/>
    </source>
</evidence>
<dbReference type="Proteomes" id="UP001205566">
    <property type="component" value="Unassembled WGS sequence"/>
</dbReference>
<name>A0ABT1NX99_9GAMM</name>
<protein>
    <submittedName>
        <fullName evidence="1">Uncharacterized protein</fullName>
    </submittedName>
</protein>